<dbReference type="EMBL" id="ML179054">
    <property type="protein sequence ID" value="THV04620.1"/>
    <property type="molecule type" value="Genomic_DNA"/>
</dbReference>
<accession>A0A4S8MNR2</accession>
<proteinExistence type="predicted"/>
<dbReference type="AlphaFoldDB" id="A0A4S8MNR2"/>
<keyword evidence="1" id="KW-0732">Signal</keyword>
<evidence type="ECO:0000313" key="2">
    <source>
        <dbReference type="EMBL" id="THV04620.1"/>
    </source>
</evidence>
<feature type="chain" id="PRO_5020760600" description="Secreted protein" evidence="1">
    <location>
        <begin position="19"/>
        <end position="115"/>
    </location>
</feature>
<feature type="signal peptide" evidence="1">
    <location>
        <begin position="1"/>
        <end position="18"/>
    </location>
</feature>
<dbReference type="Proteomes" id="UP000297245">
    <property type="component" value="Unassembled WGS sequence"/>
</dbReference>
<sequence length="115" mass="12709">MVGVLAVGLLLVVATLRTKLVKELIRAKEFYRTLRVVIVARTRTTGTMGPGVELLVIESGPKKMWSLSMWVTRVESMTSYLSRLSTLITPPSTPAPAPISWWPTVRSTGRILDSL</sequence>
<evidence type="ECO:0000256" key="1">
    <source>
        <dbReference type="SAM" id="SignalP"/>
    </source>
</evidence>
<organism evidence="2 3">
    <name type="scientific">Dendrothele bispora (strain CBS 962.96)</name>
    <dbReference type="NCBI Taxonomy" id="1314807"/>
    <lineage>
        <taxon>Eukaryota</taxon>
        <taxon>Fungi</taxon>
        <taxon>Dikarya</taxon>
        <taxon>Basidiomycota</taxon>
        <taxon>Agaricomycotina</taxon>
        <taxon>Agaricomycetes</taxon>
        <taxon>Agaricomycetidae</taxon>
        <taxon>Agaricales</taxon>
        <taxon>Agaricales incertae sedis</taxon>
        <taxon>Dendrothele</taxon>
    </lineage>
</organism>
<name>A0A4S8MNR2_DENBC</name>
<evidence type="ECO:0008006" key="4">
    <source>
        <dbReference type="Google" id="ProtNLM"/>
    </source>
</evidence>
<reference evidence="2 3" key="1">
    <citation type="journal article" date="2019" name="Nat. Ecol. Evol.">
        <title>Megaphylogeny resolves global patterns of mushroom evolution.</title>
        <authorList>
            <person name="Varga T."/>
            <person name="Krizsan K."/>
            <person name="Foldi C."/>
            <person name="Dima B."/>
            <person name="Sanchez-Garcia M."/>
            <person name="Sanchez-Ramirez S."/>
            <person name="Szollosi G.J."/>
            <person name="Szarkandi J.G."/>
            <person name="Papp V."/>
            <person name="Albert L."/>
            <person name="Andreopoulos W."/>
            <person name="Angelini C."/>
            <person name="Antonin V."/>
            <person name="Barry K.W."/>
            <person name="Bougher N.L."/>
            <person name="Buchanan P."/>
            <person name="Buyck B."/>
            <person name="Bense V."/>
            <person name="Catcheside P."/>
            <person name="Chovatia M."/>
            <person name="Cooper J."/>
            <person name="Damon W."/>
            <person name="Desjardin D."/>
            <person name="Finy P."/>
            <person name="Geml J."/>
            <person name="Haridas S."/>
            <person name="Hughes K."/>
            <person name="Justo A."/>
            <person name="Karasinski D."/>
            <person name="Kautmanova I."/>
            <person name="Kiss B."/>
            <person name="Kocsube S."/>
            <person name="Kotiranta H."/>
            <person name="LaButti K.M."/>
            <person name="Lechner B.E."/>
            <person name="Liimatainen K."/>
            <person name="Lipzen A."/>
            <person name="Lukacs Z."/>
            <person name="Mihaltcheva S."/>
            <person name="Morgado L.N."/>
            <person name="Niskanen T."/>
            <person name="Noordeloos M.E."/>
            <person name="Ohm R.A."/>
            <person name="Ortiz-Santana B."/>
            <person name="Ovrebo C."/>
            <person name="Racz N."/>
            <person name="Riley R."/>
            <person name="Savchenko A."/>
            <person name="Shiryaev A."/>
            <person name="Soop K."/>
            <person name="Spirin V."/>
            <person name="Szebenyi C."/>
            <person name="Tomsovsky M."/>
            <person name="Tulloss R.E."/>
            <person name="Uehling J."/>
            <person name="Grigoriev I.V."/>
            <person name="Vagvolgyi C."/>
            <person name="Papp T."/>
            <person name="Martin F.M."/>
            <person name="Miettinen O."/>
            <person name="Hibbett D.S."/>
            <person name="Nagy L.G."/>
        </authorList>
    </citation>
    <scope>NUCLEOTIDE SEQUENCE [LARGE SCALE GENOMIC DNA]</scope>
    <source>
        <strain evidence="2 3">CBS 962.96</strain>
    </source>
</reference>
<evidence type="ECO:0000313" key="3">
    <source>
        <dbReference type="Proteomes" id="UP000297245"/>
    </source>
</evidence>
<protein>
    <recommendedName>
        <fullName evidence="4">Secreted protein</fullName>
    </recommendedName>
</protein>
<gene>
    <name evidence="2" type="ORF">K435DRAFT_790837</name>
</gene>
<keyword evidence="3" id="KW-1185">Reference proteome</keyword>